<dbReference type="RefSeq" id="XP_014670336.1">
    <property type="nucleotide sequence ID" value="XM_014814850.1"/>
</dbReference>
<evidence type="ECO:0000313" key="2">
    <source>
        <dbReference type="Proteomes" id="UP000695022"/>
    </source>
</evidence>
<name>A0ABM1EDR5_PRICU</name>
<reference evidence="3" key="1">
    <citation type="submission" date="2025-08" db="UniProtKB">
        <authorList>
            <consortium name="RefSeq"/>
        </authorList>
    </citation>
    <scope>IDENTIFICATION</scope>
</reference>
<dbReference type="InterPro" id="IPR015816">
    <property type="entry name" value="Vitellinogen_b-sht_N"/>
</dbReference>
<dbReference type="Gene3D" id="2.30.230.10">
    <property type="entry name" value="Lipovitellin, beta-sheet shell regions, chain A"/>
    <property type="match status" value="1"/>
</dbReference>
<gene>
    <name evidence="3" type="primary">LOC106811282</name>
</gene>
<organism evidence="2 3">
    <name type="scientific">Priapulus caudatus</name>
    <name type="common">Priapulid worm</name>
    <dbReference type="NCBI Taxonomy" id="37621"/>
    <lineage>
        <taxon>Eukaryota</taxon>
        <taxon>Metazoa</taxon>
        <taxon>Ecdysozoa</taxon>
        <taxon>Scalidophora</taxon>
        <taxon>Priapulida</taxon>
        <taxon>Priapulimorpha</taxon>
        <taxon>Priapulimorphida</taxon>
        <taxon>Priapulidae</taxon>
        <taxon>Priapulus</taxon>
    </lineage>
</organism>
<protein>
    <submittedName>
        <fullName evidence="3">Uncharacterized protein LOC106811282</fullName>
    </submittedName>
</protein>
<dbReference type="Proteomes" id="UP000695022">
    <property type="component" value="Unplaced"/>
</dbReference>
<evidence type="ECO:0000256" key="1">
    <source>
        <dbReference type="SAM" id="SignalP"/>
    </source>
</evidence>
<sequence length="320" mass="35521">MAKIRDIRLSALLLLCMLGAAAADDFTVSAPTTLSRLLITTLRCTTTETRTYLYSSDNRLWGPTGQRFRTTAELHVYCIGAAGGRHGNNALLFGATVNHITEEPIDEPRRRTEFNSGELDAFDAEKDDALSKLASGRFSSPFVSARRKRQIDPSDPYPVDEQFQDPWKFVQGNDGTILEVRFMSSDTDEEARNFKRALTSAFQSQFNPQASQKETTDITGKHFATFSFSTPTSSTSVVSKTYSNSDFTQFAAPSAAHDKDSVDINGAESETFSDGVLFQSSKHSIYGPPLYYTTRHTRACVRCGRACVYVCVCARMPHYQ</sequence>
<feature type="signal peptide" evidence="1">
    <location>
        <begin position="1"/>
        <end position="23"/>
    </location>
</feature>
<dbReference type="GeneID" id="106811282"/>
<keyword evidence="1" id="KW-0732">Signal</keyword>
<feature type="chain" id="PRO_5046490563" evidence="1">
    <location>
        <begin position="24"/>
        <end position="320"/>
    </location>
</feature>
<evidence type="ECO:0000313" key="3">
    <source>
        <dbReference type="RefSeq" id="XP_014670336.1"/>
    </source>
</evidence>
<proteinExistence type="predicted"/>
<keyword evidence="2" id="KW-1185">Reference proteome</keyword>
<accession>A0ABM1EDR5</accession>